<feature type="compositionally biased region" description="Basic and acidic residues" evidence="8">
    <location>
        <begin position="955"/>
        <end position="984"/>
    </location>
</feature>
<comment type="subcellular location">
    <subcellularLocation>
        <location evidence="2">Endoplasmic reticulum</location>
    </subcellularLocation>
    <subcellularLocation>
        <location evidence="3">Membrane</location>
    </subcellularLocation>
    <subcellularLocation>
        <location evidence="1">Mitochondrion</location>
    </subcellularLocation>
</comment>
<keyword evidence="10" id="KW-1185">Reference proteome</keyword>
<feature type="region of interest" description="Disordered" evidence="8">
    <location>
        <begin position="1293"/>
        <end position="1318"/>
    </location>
</feature>
<keyword evidence="4" id="KW-0256">Endoplasmic reticulum</keyword>
<reference evidence="9 10" key="1">
    <citation type="submission" date="2024-02" db="EMBL/GenBank/DDBJ databases">
        <title>De novo assembly and annotation of 12 fungi associated with fruit tree decline syndrome in Ontario, Canada.</title>
        <authorList>
            <person name="Sulman M."/>
            <person name="Ellouze W."/>
            <person name="Ilyukhin E."/>
        </authorList>
    </citation>
    <scope>NUCLEOTIDE SEQUENCE [LARGE SCALE GENOMIC DNA]</scope>
    <source>
        <strain evidence="9 10">M42-189</strain>
    </source>
</reference>
<feature type="compositionally biased region" description="Polar residues" evidence="8">
    <location>
        <begin position="681"/>
        <end position="691"/>
    </location>
</feature>
<dbReference type="InterPro" id="IPR029058">
    <property type="entry name" value="AB_hydrolase_fold"/>
</dbReference>
<keyword evidence="6" id="KW-0472">Membrane</keyword>
<evidence type="ECO:0000256" key="3">
    <source>
        <dbReference type="ARBA" id="ARBA00004370"/>
    </source>
</evidence>
<keyword evidence="7" id="KW-0175">Coiled coil</keyword>
<feature type="compositionally biased region" description="Polar residues" evidence="8">
    <location>
        <begin position="985"/>
        <end position="995"/>
    </location>
</feature>
<feature type="compositionally biased region" description="Polar residues" evidence="8">
    <location>
        <begin position="808"/>
        <end position="818"/>
    </location>
</feature>
<dbReference type="InterPro" id="IPR052374">
    <property type="entry name" value="SERAC1"/>
</dbReference>
<evidence type="ECO:0000256" key="4">
    <source>
        <dbReference type="ARBA" id="ARBA00022824"/>
    </source>
</evidence>
<protein>
    <recommendedName>
        <fullName evidence="11">DUF676 domain-containing protein</fullName>
    </recommendedName>
</protein>
<dbReference type="PANTHER" id="PTHR48182">
    <property type="entry name" value="PROTEIN SERAC1"/>
    <property type="match status" value="1"/>
</dbReference>
<feature type="region of interest" description="Disordered" evidence="8">
    <location>
        <begin position="657"/>
        <end position="759"/>
    </location>
</feature>
<evidence type="ECO:0000256" key="6">
    <source>
        <dbReference type="ARBA" id="ARBA00023136"/>
    </source>
</evidence>
<dbReference type="EMBL" id="JAKJXO020000008">
    <property type="protein sequence ID" value="KAL1601660.1"/>
    <property type="molecule type" value="Genomic_DNA"/>
</dbReference>
<keyword evidence="5" id="KW-0496">Mitochondrion</keyword>
<accession>A0ABR3RB62</accession>
<evidence type="ECO:0000313" key="10">
    <source>
        <dbReference type="Proteomes" id="UP001521785"/>
    </source>
</evidence>
<sequence length="1579" mass="177530">MMRFEAESDQFDKVIPDGLNQLIVFVHGLRGHPQTTWEACDADGDRIYWPKELLPATIPESRIFSFGYPTEFATFYPVIKADAVTHTNIDDNSTALMVKLGNRRQDTATTNRPIIFVAHSLGGLVVANGLSSQSGSNEQRQEVISSTCGTIFLGTPFKGSDKAQWADLAKKVLSMLGDSNDQIIKDLDTKSTKLQQISSDFHLLLQQRHESKELSPIQVACFFETKSTMWKKKKDLGLIVTKQSAAIAGYQPMPINADHRARLGQKSRPQLDSEIRAGVQITQRVLSMDQNCRDARNYVASAVLLAKSLLSPWITTFRCLDRETRMRTSLNPEAAVDGVAGITKRTSQLSHTLFDIASGLVVDTASDSSIPQAICNIAREFADIAQLCLEACTLLERDKGRGKKTDAGIILGRLDVLIREFEDALNDFVPKKVPRWLKGLFQNEGVYLITKCHSIKEPLRLFLSILRIADVRGASNKTSNKKRKRRDEMALSMAMECECAESWVETNRQVIKVLMNAERRIQKGFPRDVHQLHYWTESPGATAAWIYELIFNKVLSAQPDEHRRTARGGRVKTVDTAGGNGAASDSEQEDDIGTIPPDLERELDLSPIRSRVINELLERWTGLRFDEIRQLAETSDRGRSRLQDTARRVIKWYLKNERSSSEDGGSPRARSKTRSYDEEQYTSSKQPSKASNAIKVDNEPQPTLRAPTPPGSPKTPTNKPTLPVQGIKETETEEQGNTVEDDWGADWGNFGSKKQKKKKGKAAVVESQQIPDDNSKAFVLVESTVPSVTATKEQDTTESATKFERSSNRSPGATSSMLGQFGDDQPNPWAESMLETSQSSKDGEIEVEKISALDLNSAAKGKDAVPLESRVPSPDIVLPKASDSSSNKPIIIRPGMDETQTIGGQQVRITVTKAMEQPAPKKSTLSKLSASDSNGRRPQNAKIQTSSKVGFVDPEPERTSDRRSRDQRAPTRESSRNRKDDELNSRVSTRHSTQSGRHRPSSVFAELPIPQTGTVMNSYSAGKLFSGGLLPHISYPTTTGPVRPYIGPYPNHYPNSFYEQSSLSENPDMVEIRKQLNAFIESEKARRVAEDARKEDGLMKAQQDEKMTMAHKAREQELMNIILEMQEDARHNAEKWEDEKRAIDREANAQAQSIEQGHLPTEPTDTQMAQYKEELDRLYGIIERFNQEKNIEWATERERIEKYATTELNRRIEECEEQQQEALEEALDESQQHYEELIKAEQKKVQEATMRAEVYVKKYNDEFARRRSKEPSITISGTTQASKDHLNVFDYLERPDRNSSLGSSREEDTESVGVTTESELLENKWRDRDPYMHAMPQPRAKRYTAFSEATSSAEEASNVIIFPPRAGWNDMGHNQLGNYLSMSGFTPMFEEREPSAQDPTGRREKIGTGGNVLRGTLFWQPPASTAEADLYKSLRSSGWRPTYVRTTVSGQTWFFGAQPVHAQFFSDMYKPQVGAYRVSHARPDTEKESLIISKDLVEIEELEFLGHIYKESDGRIFLDPTLTSEDIDHIVARSFLAREGRYRKRFRNTQLRASQTKVDITELASEVGDSSLVDVESLV</sequence>
<name>A0ABR3RB62_9PLEO</name>
<evidence type="ECO:0000256" key="5">
    <source>
        <dbReference type="ARBA" id="ARBA00023128"/>
    </source>
</evidence>
<evidence type="ECO:0000256" key="1">
    <source>
        <dbReference type="ARBA" id="ARBA00004173"/>
    </source>
</evidence>
<feature type="compositionally biased region" description="Polar residues" evidence="8">
    <location>
        <begin position="923"/>
        <end position="948"/>
    </location>
</feature>
<dbReference type="PANTHER" id="PTHR48182:SF2">
    <property type="entry name" value="PROTEIN SERAC1"/>
    <property type="match status" value="1"/>
</dbReference>
<evidence type="ECO:0000256" key="8">
    <source>
        <dbReference type="SAM" id="MobiDB-lite"/>
    </source>
</evidence>
<comment type="caution">
    <text evidence="9">The sequence shown here is derived from an EMBL/GenBank/DDBJ whole genome shotgun (WGS) entry which is preliminary data.</text>
</comment>
<feature type="compositionally biased region" description="Polar residues" evidence="8">
    <location>
        <begin position="898"/>
        <end position="909"/>
    </location>
</feature>
<dbReference type="Gene3D" id="3.40.50.1820">
    <property type="entry name" value="alpha/beta hydrolase"/>
    <property type="match status" value="1"/>
</dbReference>
<feature type="region of interest" description="Disordered" evidence="8">
    <location>
        <begin position="788"/>
        <end position="1005"/>
    </location>
</feature>
<feature type="compositionally biased region" description="Acidic residues" evidence="8">
    <location>
        <begin position="731"/>
        <end position="744"/>
    </location>
</feature>
<evidence type="ECO:0008006" key="11">
    <source>
        <dbReference type="Google" id="ProtNLM"/>
    </source>
</evidence>
<feature type="compositionally biased region" description="Basic and acidic residues" evidence="8">
    <location>
        <begin position="841"/>
        <end position="851"/>
    </location>
</feature>
<proteinExistence type="predicted"/>
<dbReference type="SUPFAM" id="SSF53474">
    <property type="entry name" value="alpha/beta-Hydrolases"/>
    <property type="match status" value="1"/>
</dbReference>
<feature type="region of interest" description="Disordered" evidence="8">
    <location>
        <begin position="561"/>
        <end position="599"/>
    </location>
</feature>
<organism evidence="9 10">
    <name type="scientific">Paraconiothyrium brasiliense</name>
    <dbReference type="NCBI Taxonomy" id="300254"/>
    <lineage>
        <taxon>Eukaryota</taxon>
        <taxon>Fungi</taxon>
        <taxon>Dikarya</taxon>
        <taxon>Ascomycota</taxon>
        <taxon>Pezizomycotina</taxon>
        <taxon>Dothideomycetes</taxon>
        <taxon>Pleosporomycetidae</taxon>
        <taxon>Pleosporales</taxon>
        <taxon>Massarineae</taxon>
        <taxon>Didymosphaeriaceae</taxon>
        <taxon>Paraconiothyrium</taxon>
    </lineage>
</organism>
<feature type="coiled-coil region" evidence="7">
    <location>
        <begin position="1126"/>
        <end position="1251"/>
    </location>
</feature>
<gene>
    <name evidence="9" type="ORF">SLS60_006575</name>
</gene>
<evidence type="ECO:0000313" key="9">
    <source>
        <dbReference type="EMBL" id="KAL1601660.1"/>
    </source>
</evidence>
<dbReference type="Proteomes" id="UP001521785">
    <property type="component" value="Unassembled WGS sequence"/>
</dbReference>
<evidence type="ECO:0000256" key="7">
    <source>
        <dbReference type="SAM" id="Coils"/>
    </source>
</evidence>
<evidence type="ECO:0000256" key="2">
    <source>
        <dbReference type="ARBA" id="ARBA00004240"/>
    </source>
</evidence>